<dbReference type="Proteomes" id="UP001499990">
    <property type="component" value="Unassembled WGS sequence"/>
</dbReference>
<proteinExistence type="predicted"/>
<evidence type="ECO:0000313" key="3">
    <source>
        <dbReference type="Proteomes" id="UP001499990"/>
    </source>
</evidence>
<evidence type="ECO:0000313" key="2">
    <source>
        <dbReference type="EMBL" id="GAA3380672.1"/>
    </source>
</evidence>
<gene>
    <name evidence="2" type="ORF">GCM10020367_68910</name>
</gene>
<evidence type="ECO:0000256" key="1">
    <source>
        <dbReference type="SAM" id="MobiDB-lite"/>
    </source>
</evidence>
<keyword evidence="3" id="KW-1185">Reference proteome</keyword>
<comment type="caution">
    <text evidence="2">The sequence shown here is derived from an EMBL/GenBank/DDBJ whole genome shotgun (WGS) entry which is preliminary data.</text>
</comment>
<evidence type="ECO:0008006" key="4">
    <source>
        <dbReference type="Google" id="ProtNLM"/>
    </source>
</evidence>
<organism evidence="2 3">
    <name type="scientific">Streptomyces sannanensis</name>
    <dbReference type="NCBI Taxonomy" id="285536"/>
    <lineage>
        <taxon>Bacteria</taxon>
        <taxon>Bacillati</taxon>
        <taxon>Actinomycetota</taxon>
        <taxon>Actinomycetes</taxon>
        <taxon>Kitasatosporales</taxon>
        <taxon>Streptomycetaceae</taxon>
        <taxon>Streptomyces</taxon>
    </lineage>
</organism>
<dbReference type="RefSeq" id="WP_345045252.1">
    <property type="nucleotide sequence ID" value="NZ_BAAAYL010000002.1"/>
</dbReference>
<sequence length="469" mass="49759">MGEDTYELLEYLFGPGKRDEHTDPHLVTAWDPDVPCPGRQAERMDLGELADLLDAPVQALRGLRPAKHVWHVSVRNAPGDRVLSDAEWGQVAAAMVDAAGIALYGDEQACRWIAVRHAPDHIHIVATLARVDGRQPRLRGDILAMHAAARGFEARWGLTAMSPQDRTAVRRPSTGEVAKADRRGLVETARQSLQRTVRTAAALAGTDTDFLDRLRDAGLRVRERRDEARVLVGYAVALPGDRADGGSRPVWFSGGSLAYDLSLPRVRERYGPAVGPADWRSAEHLVREAAVVLGRSGRAEGAGDVAALGDLLVACAAHSPAAVRERLAAAADAFEQAGRAPGERSLEGRARAGWRASARALEWAPRTARGGGAAVVLTLLLALVEAVEAARLWHEAQQYRAQAKAAAEAGALLRQAAVAAGAPPARPAPARTARTSRVAGRGPAGPGAVTGVPPRTPPGRDRPGPGKSR</sequence>
<name>A0ABP6SN94_9ACTN</name>
<feature type="compositionally biased region" description="Low complexity" evidence="1">
    <location>
        <begin position="420"/>
        <end position="453"/>
    </location>
</feature>
<feature type="compositionally biased region" description="Basic and acidic residues" evidence="1">
    <location>
        <begin position="458"/>
        <end position="469"/>
    </location>
</feature>
<accession>A0ABP6SN94</accession>
<dbReference type="EMBL" id="BAAAYL010000002">
    <property type="protein sequence ID" value="GAA3380672.1"/>
    <property type="molecule type" value="Genomic_DNA"/>
</dbReference>
<protein>
    <recommendedName>
        <fullName evidence="4">Mobilization protein</fullName>
    </recommendedName>
</protein>
<reference evidence="3" key="1">
    <citation type="journal article" date="2019" name="Int. J. Syst. Evol. Microbiol.">
        <title>The Global Catalogue of Microorganisms (GCM) 10K type strain sequencing project: providing services to taxonomists for standard genome sequencing and annotation.</title>
        <authorList>
            <consortium name="The Broad Institute Genomics Platform"/>
            <consortium name="The Broad Institute Genome Sequencing Center for Infectious Disease"/>
            <person name="Wu L."/>
            <person name="Ma J."/>
        </authorList>
    </citation>
    <scope>NUCLEOTIDE SEQUENCE [LARGE SCALE GENOMIC DNA]</scope>
    <source>
        <strain evidence="3">JCM 9651</strain>
    </source>
</reference>
<feature type="region of interest" description="Disordered" evidence="1">
    <location>
        <begin position="420"/>
        <end position="469"/>
    </location>
</feature>